<dbReference type="InterPro" id="IPR003010">
    <property type="entry name" value="C-N_Hydrolase"/>
</dbReference>
<dbReference type="EMBL" id="KV427606">
    <property type="protein sequence ID" value="KZT11849.1"/>
    <property type="molecule type" value="Genomic_DNA"/>
</dbReference>
<dbReference type="PANTHER" id="PTHR11750">
    <property type="entry name" value="PROTEIN N-TERMINAL AMIDASE"/>
    <property type="match status" value="1"/>
</dbReference>
<sequence length="299" mass="32772">MRVAVVQFAPKIGRVQENIETARKLCEQIKPHSVDLVCFPEMVFTGYVFPDARSITPHLEQPGKGPTSRFCADLAARLQCHVVAGYPERLDDRELGGTAAGNENAIMSVGANSAILYGPDGALIGGYRKTNLFEIDMTWAKAGTGFATFSLPKPLNNVSMGICMDLNPQQSVKWSIEGPYEIADHCISKRSNLLILLNAWLDSGSKADEQKDWYTLQYWASRLKPLWAGSPLSIEGVQGTPADETIVIICNRCGEENGKTFAGTSSVFRMRQGSGRPQLLHAMERHEEGVALWDIPTGS</sequence>
<dbReference type="InterPro" id="IPR039703">
    <property type="entry name" value="Nta1"/>
</dbReference>
<dbReference type="PANTHER" id="PTHR11750:SF26">
    <property type="entry name" value="PROTEIN N-TERMINAL AMIDASE"/>
    <property type="match status" value="1"/>
</dbReference>
<reference evidence="2 3" key="1">
    <citation type="journal article" date="2016" name="Mol. Biol. Evol.">
        <title>Comparative Genomics of Early-Diverging Mushroom-Forming Fungi Provides Insights into the Origins of Lignocellulose Decay Capabilities.</title>
        <authorList>
            <person name="Nagy L.G."/>
            <person name="Riley R."/>
            <person name="Tritt A."/>
            <person name="Adam C."/>
            <person name="Daum C."/>
            <person name="Floudas D."/>
            <person name="Sun H."/>
            <person name="Yadav J.S."/>
            <person name="Pangilinan J."/>
            <person name="Larsson K.H."/>
            <person name="Matsuura K."/>
            <person name="Barry K."/>
            <person name="Labutti K."/>
            <person name="Kuo R."/>
            <person name="Ohm R.A."/>
            <person name="Bhattacharya S.S."/>
            <person name="Shirouzu T."/>
            <person name="Yoshinaga Y."/>
            <person name="Martin F.M."/>
            <person name="Grigoriev I.V."/>
            <person name="Hibbett D.S."/>
        </authorList>
    </citation>
    <scope>NUCLEOTIDE SEQUENCE [LARGE SCALE GENOMIC DNA]</scope>
    <source>
        <strain evidence="2 3">93-53</strain>
    </source>
</reference>
<dbReference type="AlphaFoldDB" id="A0A165HKI3"/>
<feature type="domain" description="CN hydrolase" evidence="1">
    <location>
        <begin position="1"/>
        <end position="297"/>
    </location>
</feature>
<organism evidence="2 3">
    <name type="scientific">Laetiporus sulphureus 93-53</name>
    <dbReference type="NCBI Taxonomy" id="1314785"/>
    <lineage>
        <taxon>Eukaryota</taxon>
        <taxon>Fungi</taxon>
        <taxon>Dikarya</taxon>
        <taxon>Basidiomycota</taxon>
        <taxon>Agaricomycotina</taxon>
        <taxon>Agaricomycetes</taxon>
        <taxon>Polyporales</taxon>
        <taxon>Laetiporus</taxon>
    </lineage>
</organism>
<dbReference type="InParanoid" id="A0A165HKI3"/>
<evidence type="ECO:0000313" key="3">
    <source>
        <dbReference type="Proteomes" id="UP000076871"/>
    </source>
</evidence>
<dbReference type="FunCoup" id="A0A165HKI3">
    <property type="interactions" value="4"/>
</dbReference>
<protein>
    <submittedName>
        <fullName evidence="2">Carbon-nitrogen hydrolase</fullName>
    </submittedName>
</protein>
<dbReference type="SUPFAM" id="SSF56317">
    <property type="entry name" value="Carbon-nitrogen hydrolase"/>
    <property type="match status" value="1"/>
</dbReference>
<evidence type="ECO:0000259" key="1">
    <source>
        <dbReference type="PROSITE" id="PS50263"/>
    </source>
</evidence>
<gene>
    <name evidence="2" type="ORF">LAESUDRAFT_719786</name>
</gene>
<dbReference type="GeneID" id="63824721"/>
<proteinExistence type="predicted"/>
<dbReference type="InterPro" id="IPR036526">
    <property type="entry name" value="C-N_Hydrolase_sf"/>
</dbReference>
<dbReference type="GO" id="GO:0070773">
    <property type="term" value="F:protein-N-terminal glutamine amidohydrolase activity"/>
    <property type="evidence" value="ECO:0007669"/>
    <property type="project" value="InterPro"/>
</dbReference>
<dbReference type="Pfam" id="PF00795">
    <property type="entry name" value="CN_hydrolase"/>
    <property type="match status" value="1"/>
</dbReference>
<dbReference type="GO" id="GO:0030163">
    <property type="term" value="P:protein catabolic process"/>
    <property type="evidence" value="ECO:0007669"/>
    <property type="project" value="TreeGrafter"/>
</dbReference>
<keyword evidence="2" id="KW-0378">Hydrolase</keyword>
<keyword evidence="3" id="KW-1185">Reference proteome</keyword>
<name>A0A165HKI3_9APHY</name>
<accession>A0A165HKI3</accession>
<dbReference type="Proteomes" id="UP000076871">
    <property type="component" value="Unassembled WGS sequence"/>
</dbReference>
<dbReference type="OrthoDB" id="201515at2759"/>
<dbReference type="GO" id="GO:0008418">
    <property type="term" value="F:protein-N-terminal asparagine amidohydrolase activity"/>
    <property type="evidence" value="ECO:0007669"/>
    <property type="project" value="InterPro"/>
</dbReference>
<dbReference type="Gene3D" id="3.60.110.10">
    <property type="entry name" value="Carbon-nitrogen hydrolase"/>
    <property type="match status" value="1"/>
</dbReference>
<dbReference type="RefSeq" id="XP_040769497.1">
    <property type="nucleotide sequence ID" value="XM_040907692.1"/>
</dbReference>
<dbReference type="PROSITE" id="PS50263">
    <property type="entry name" value="CN_HYDROLASE"/>
    <property type="match status" value="1"/>
</dbReference>
<evidence type="ECO:0000313" key="2">
    <source>
        <dbReference type="EMBL" id="KZT11849.1"/>
    </source>
</evidence>
<dbReference type="STRING" id="1314785.A0A165HKI3"/>